<dbReference type="InterPro" id="IPR050426">
    <property type="entry name" value="Glycosyltransferase_28"/>
</dbReference>
<dbReference type="PANTHER" id="PTHR48050:SF13">
    <property type="entry name" value="STEROL 3-BETA-GLUCOSYLTRANSFERASE UGT80A2"/>
    <property type="match status" value="1"/>
</dbReference>
<reference evidence="4 5" key="1">
    <citation type="journal article" date="2020" name="Microbiol. Resour. Announc.">
        <title>Draft Genome Sequence of a Cladosporium Species Isolated from the Mesophotic Ascidian Didemnum maculosum.</title>
        <authorList>
            <person name="Gioti A."/>
            <person name="Siaperas R."/>
            <person name="Nikolaivits E."/>
            <person name="Le Goff G."/>
            <person name="Ouazzani J."/>
            <person name="Kotoulas G."/>
            <person name="Topakas E."/>
        </authorList>
    </citation>
    <scope>NUCLEOTIDE SEQUENCE [LARGE SCALE GENOMIC DNA]</scope>
    <source>
        <strain evidence="4 5">TM138-S3</strain>
    </source>
</reference>
<evidence type="ECO:0000259" key="2">
    <source>
        <dbReference type="Pfam" id="PF03033"/>
    </source>
</evidence>
<dbReference type="SUPFAM" id="SSF53756">
    <property type="entry name" value="UDP-Glycosyltransferase/glycogen phosphorylase"/>
    <property type="match status" value="1"/>
</dbReference>
<sequence length="837" mass="92847">MATDSSTTHFWQDGRVRLRFPTSIHRFEKHKSNNERAIKRKHGKITFGTTTQQCERLQPFAGVPRMNITILITGSRGDVQPFIALGKELQAAPYNHRVRIGTHGVFRDFVGENGLEFFSIGGDPERLMAYMVKNPGILPSIESVKAGDIGARKAELEEMLIGAWKACTEARDQYQARHSEGRHYPAFVADAIISNPPTYASLHIAERLAIPLHYMFTMPWSPTTAFPHPLAQMDSSRTDAGVRNYLSYTQIELLTWTGLIDIINRFRRRTLLLEPINPSWGTNLQSRLKIPFTYCWSPALIPKPADWGSDIGISGFFFLPKGSSYKPDPELQAFLDAGEPPIYIGFGSIVVDKTEEFTKLILEAVKKAGVRALVSRGWSNVGGSDVPDNVYLLGNVPHDWLFRHVSAVVHHGGAGTCAIGLALGRPTVIVPFFGDQFWWAGIVSRAGAGPQTVPYKELTADKLADNIKKALEPDMKAKAQELSEKMKDENGVKTAAEQFHTMQRAQSFACFLCPDRTAVWRVRRTNIQLSGLAAAILTKHQKLTPRDIKLIRHKRWYVEEGAPGPMSGLVAAVHDPVMNSLSDIQDCKRSMAARSERLKDSAVRKDSASSLEAEDGISTGAALGRLGRNLAEEAAVVPVTFFYQVANGFHNLPARLFHDRTVRMRDPIVDTTTGLKVAGKEIVFGLYDGVSGIVMQPVHGYQEGAGRKGGVAWGTAKGVGRGVTGVVTRVGAMAFGIPGYTLKGVEMQFRRKGTNTDQLAEIDVPEYLKKPRGGAYNERRTQVQKDWAEVSAGHPILQRRIMQAVEELYEVMEDEPEFINTVLERWEALRSENELAY</sequence>
<dbReference type="CDD" id="cd03784">
    <property type="entry name" value="GT1_Gtf-like"/>
    <property type="match status" value="1"/>
</dbReference>
<evidence type="ECO:0000259" key="3">
    <source>
        <dbReference type="Pfam" id="PF06722"/>
    </source>
</evidence>
<dbReference type="PANTHER" id="PTHR48050">
    <property type="entry name" value="STEROL 3-BETA-GLUCOSYLTRANSFERASE"/>
    <property type="match status" value="1"/>
</dbReference>
<comment type="caution">
    <text evidence="4">The sequence shown here is derived from an EMBL/GenBank/DDBJ whole genome shotgun (WGS) entry which is preliminary data.</text>
</comment>
<dbReference type="EMBL" id="JAAQHG020000027">
    <property type="protein sequence ID" value="KAL1584323.1"/>
    <property type="molecule type" value="Genomic_DNA"/>
</dbReference>
<dbReference type="InterPro" id="IPR010610">
    <property type="entry name" value="EryCIII-like_C"/>
</dbReference>
<name>A0AB34KHU3_9PEZI</name>
<gene>
    <name evidence="4" type="ORF">WHR41_06717</name>
</gene>
<organism evidence="4 5">
    <name type="scientific">Cladosporium halotolerans</name>
    <dbReference type="NCBI Taxonomy" id="1052096"/>
    <lineage>
        <taxon>Eukaryota</taxon>
        <taxon>Fungi</taxon>
        <taxon>Dikarya</taxon>
        <taxon>Ascomycota</taxon>
        <taxon>Pezizomycotina</taxon>
        <taxon>Dothideomycetes</taxon>
        <taxon>Dothideomycetidae</taxon>
        <taxon>Cladosporiales</taxon>
        <taxon>Cladosporiaceae</taxon>
        <taxon>Cladosporium</taxon>
    </lineage>
</organism>
<evidence type="ECO:0000256" key="1">
    <source>
        <dbReference type="ARBA" id="ARBA00022679"/>
    </source>
</evidence>
<keyword evidence="1" id="KW-0808">Transferase</keyword>
<dbReference type="GeneID" id="96008160"/>
<dbReference type="InterPro" id="IPR002213">
    <property type="entry name" value="UDP_glucos_trans"/>
</dbReference>
<feature type="domain" description="Erythromycin biosynthesis protein CIII-like C-terminal" evidence="3">
    <location>
        <begin position="384"/>
        <end position="487"/>
    </location>
</feature>
<dbReference type="AlphaFoldDB" id="A0AB34KHU3"/>
<dbReference type="GO" id="GO:0016906">
    <property type="term" value="F:sterol 3-beta-glucosyltransferase activity"/>
    <property type="evidence" value="ECO:0007669"/>
    <property type="project" value="UniProtKB-ARBA"/>
</dbReference>
<dbReference type="Pfam" id="PF03033">
    <property type="entry name" value="Glyco_transf_28"/>
    <property type="match status" value="1"/>
</dbReference>
<evidence type="ECO:0008006" key="6">
    <source>
        <dbReference type="Google" id="ProtNLM"/>
    </source>
</evidence>
<evidence type="ECO:0000313" key="4">
    <source>
        <dbReference type="EMBL" id="KAL1584323.1"/>
    </source>
</evidence>
<protein>
    <recommendedName>
        <fullName evidence="6">Glycosyltransferase family 28 N-terminal domain-containing protein</fullName>
    </recommendedName>
</protein>
<feature type="domain" description="Glycosyltransferase family 28 N-terminal" evidence="2">
    <location>
        <begin position="68"/>
        <end position="227"/>
    </location>
</feature>
<proteinExistence type="predicted"/>
<keyword evidence="5" id="KW-1185">Reference proteome</keyword>
<dbReference type="GO" id="GO:0005975">
    <property type="term" value="P:carbohydrate metabolic process"/>
    <property type="evidence" value="ECO:0007669"/>
    <property type="project" value="InterPro"/>
</dbReference>
<dbReference type="FunFam" id="3.40.50.2000:FF:000009">
    <property type="entry name" value="Sterol 3-beta-glucosyltransferase UGT80A2"/>
    <property type="match status" value="1"/>
</dbReference>
<accession>A0AB34KHU3</accession>
<dbReference type="Pfam" id="PF06722">
    <property type="entry name" value="EryCIII-like_C"/>
    <property type="match status" value="1"/>
</dbReference>
<dbReference type="Proteomes" id="UP000803884">
    <property type="component" value="Unassembled WGS sequence"/>
</dbReference>
<dbReference type="RefSeq" id="XP_069227429.1">
    <property type="nucleotide sequence ID" value="XM_069375322.1"/>
</dbReference>
<dbReference type="Gene3D" id="3.40.50.2000">
    <property type="entry name" value="Glycogen Phosphorylase B"/>
    <property type="match status" value="2"/>
</dbReference>
<evidence type="ECO:0000313" key="5">
    <source>
        <dbReference type="Proteomes" id="UP000803884"/>
    </source>
</evidence>
<dbReference type="InterPro" id="IPR004276">
    <property type="entry name" value="GlycoTrans_28_N"/>
</dbReference>